<accession>A0AAP2ADB6</accession>
<evidence type="ECO:0000313" key="2">
    <source>
        <dbReference type="Proteomes" id="UP000653275"/>
    </source>
</evidence>
<sequence length="324" mass="35775">MVIVADPKNYPPDKIKIPKDARDKVDNALESLSDDEAALLYKNRTSIDIFASQNEMFSEALSETGDYLGLVSELGSAYHEEIKKLLEEIESLYKNTYMAHGSISGEEFFAKRKMLFQRLYLLLNKYTKSQYNMRQDIYLKNTLGLSTRSIVHNWNQTGVTEIEGYATYIEKSAKLVKILSRVGYVGIGLDFSSYTANVYEACSKGRDDECRKAAIVEYSKFGAKQASGIATGAIAGNAARGGCMWVLGIMTSEVGGIGSAVCLVTGIGTGIVAGKFTEKWGESKGEKFGDMLNNSTDISNSELKNTDTINEANGILFYERLFNR</sequence>
<dbReference type="Proteomes" id="UP000653275">
    <property type="component" value="Unassembled WGS sequence"/>
</dbReference>
<dbReference type="AlphaFoldDB" id="A0AAP2ADB6"/>
<proteinExistence type="predicted"/>
<gene>
    <name evidence="1" type="ORF">I7V27_11220</name>
</gene>
<evidence type="ECO:0008006" key="3">
    <source>
        <dbReference type="Google" id="ProtNLM"/>
    </source>
</evidence>
<dbReference type="EMBL" id="JAENMS010000005">
    <property type="protein sequence ID" value="MBL5935020.1"/>
    <property type="molecule type" value="Genomic_DNA"/>
</dbReference>
<organism evidence="1 2">
    <name type="scientific">Lelliottia amnigena</name>
    <name type="common">Enterobacter amnigenus</name>
    <dbReference type="NCBI Taxonomy" id="61646"/>
    <lineage>
        <taxon>Bacteria</taxon>
        <taxon>Pseudomonadati</taxon>
        <taxon>Pseudomonadota</taxon>
        <taxon>Gammaproteobacteria</taxon>
        <taxon>Enterobacterales</taxon>
        <taxon>Enterobacteriaceae</taxon>
        <taxon>Lelliottia</taxon>
    </lineage>
</organism>
<reference evidence="1" key="1">
    <citation type="submission" date="2020-12" db="EMBL/GenBank/DDBJ databases">
        <title>Draft genome sequence of Enterobacter spp., Lelliottia spp. and Serratia spp. isolated from drinking water reservoirs and lakes.</title>
        <authorList>
            <person name="Reitter C."/>
            <person name="Neuhaus K."/>
            <person name="Huegler M."/>
        </authorList>
    </citation>
    <scope>NUCLEOTIDE SEQUENCE</scope>
    <source>
        <strain evidence="1">TZW15</strain>
    </source>
</reference>
<name>A0AAP2ADB6_LELAM</name>
<evidence type="ECO:0000313" key="1">
    <source>
        <dbReference type="EMBL" id="MBL5935020.1"/>
    </source>
</evidence>
<protein>
    <recommendedName>
        <fullName evidence="3">SSU ribosomal protein S2p (SAe)</fullName>
    </recommendedName>
</protein>
<comment type="caution">
    <text evidence="1">The sequence shown here is derived from an EMBL/GenBank/DDBJ whole genome shotgun (WGS) entry which is preliminary data.</text>
</comment>